<sequence length="49" mass="5157">MSGYIGYAIGSVIEDADTSRCVAEGVAFDTDISNEVIGDAYDHVMEVVA</sequence>
<name>A0A518I8Q2_9PLAN</name>
<reference evidence="1 2" key="1">
    <citation type="submission" date="2019-03" db="EMBL/GenBank/DDBJ databases">
        <title>Deep-cultivation of Planctomycetes and their phenomic and genomic characterization uncovers novel biology.</title>
        <authorList>
            <person name="Wiegand S."/>
            <person name="Jogler M."/>
            <person name="Boedeker C."/>
            <person name="Pinto D."/>
            <person name="Vollmers J."/>
            <person name="Rivas-Marin E."/>
            <person name="Kohn T."/>
            <person name="Peeters S.H."/>
            <person name="Heuer A."/>
            <person name="Rast P."/>
            <person name="Oberbeckmann S."/>
            <person name="Bunk B."/>
            <person name="Jeske O."/>
            <person name="Meyerdierks A."/>
            <person name="Storesund J.E."/>
            <person name="Kallscheuer N."/>
            <person name="Luecker S."/>
            <person name="Lage O.M."/>
            <person name="Pohl T."/>
            <person name="Merkel B.J."/>
            <person name="Hornburger P."/>
            <person name="Mueller R.-W."/>
            <person name="Bruemmer F."/>
            <person name="Labrenz M."/>
            <person name="Spormann A.M."/>
            <person name="Op den Camp H."/>
            <person name="Overmann J."/>
            <person name="Amann R."/>
            <person name="Jetten M.S.M."/>
            <person name="Mascher T."/>
            <person name="Medema M.H."/>
            <person name="Devos D.P."/>
            <person name="Kaster A.-K."/>
            <person name="Ovreas L."/>
            <person name="Rohde M."/>
            <person name="Galperin M.Y."/>
            <person name="Jogler C."/>
        </authorList>
    </citation>
    <scope>NUCLEOTIDE SEQUENCE [LARGE SCALE GENOMIC DNA]</scope>
    <source>
        <strain evidence="1 2">Enr17</strain>
    </source>
</reference>
<proteinExistence type="predicted"/>
<dbReference type="Proteomes" id="UP000318313">
    <property type="component" value="Chromosome"/>
</dbReference>
<protein>
    <submittedName>
        <fullName evidence="1">Uncharacterized protein</fullName>
    </submittedName>
</protein>
<dbReference type="KEGG" id="gfm:Enr17x_15030"/>
<keyword evidence="2" id="KW-1185">Reference proteome</keyword>
<dbReference type="EMBL" id="CP037452">
    <property type="protein sequence ID" value="QDV49485.1"/>
    <property type="molecule type" value="Genomic_DNA"/>
</dbReference>
<organism evidence="1 2">
    <name type="scientific">Gimesia fumaroli</name>
    <dbReference type="NCBI Taxonomy" id="2527976"/>
    <lineage>
        <taxon>Bacteria</taxon>
        <taxon>Pseudomonadati</taxon>
        <taxon>Planctomycetota</taxon>
        <taxon>Planctomycetia</taxon>
        <taxon>Planctomycetales</taxon>
        <taxon>Planctomycetaceae</taxon>
        <taxon>Gimesia</taxon>
    </lineage>
</organism>
<evidence type="ECO:0000313" key="2">
    <source>
        <dbReference type="Proteomes" id="UP000318313"/>
    </source>
</evidence>
<accession>A0A518I8Q2</accession>
<evidence type="ECO:0000313" key="1">
    <source>
        <dbReference type="EMBL" id="QDV49485.1"/>
    </source>
</evidence>
<dbReference type="AlphaFoldDB" id="A0A518I8Q2"/>
<gene>
    <name evidence="1" type="ORF">Enr17x_15030</name>
</gene>